<proteinExistence type="predicted"/>
<reference evidence="3 4" key="1">
    <citation type="submission" date="2015-06" db="EMBL/GenBank/DDBJ databases">
        <title>Genome sequence of Mycobacterium conceptionense strain MLE.</title>
        <authorList>
            <person name="Greninger A.L."/>
            <person name="Cunningham G."/>
            <person name="Chiu C.Y."/>
            <person name="Miller S."/>
        </authorList>
    </citation>
    <scope>NUCLEOTIDE SEQUENCE [LARGE SCALE GENOMIC DNA]</scope>
    <source>
        <strain evidence="3 4">MLE</strain>
    </source>
</reference>
<dbReference type="OrthoDB" id="9800233at2"/>
<name>A0A0J8TWE8_9MYCO</name>
<dbReference type="RefSeq" id="WP_019344352.1">
    <property type="nucleotide sequence ID" value="NZ_AGSZ01000143.1"/>
</dbReference>
<dbReference type="Gene3D" id="3.40.50.150">
    <property type="entry name" value="Vaccinia Virus protein VP39"/>
    <property type="match status" value="1"/>
</dbReference>
<dbReference type="Proteomes" id="UP000037594">
    <property type="component" value="Unassembled WGS sequence"/>
</dbReference>
<dbReference type="GO" id="GO:0032259">
    <property type="term" value="P:methylation"/>
    <property type="evidence" value="ECO:0007669"/>
    <property type="project" value="UniProtKB-KW"/>
</dbReference>
<dbReference type="PANTHER" id="PTHR43619">
    <property type="entry name" value="S-ADENOSYL-L-METHIONINE-DEPENDENT METHYLTRANSFERASE YKTD-RELATED"/>
    <property type="match status" value="1"/>
</dbReference>
<dbReference type="AlphaFoldDB" id="A0A0J8TWE8"/>
<sequence>MPVIDARHLTAISETALLTLHQRATEAARPDGIIEDPLAISLRGSLGYDYRRFGRTHQATALRALAFDLATRSYLRTHPKATVVALAEGLQTSFWRLDNGELNWLSVDLEPIVVLREQLMPSSDRLRHLAQSALDHSWMDQVDTTHGVLITAEGLFQYLERDAVFDLIAACAAKFPGGQLIFDSVPRFLSWYSRRHGIRLSEEYTAPPMPFWFTAGQYDELLDVPGVFAVHEVEMPPGRGKVLSRAATLVYRSRSLRCFRAPTNLVEFEAKPTISAASQP</sequence>
<protein>
    <submittedName>
        <fullName evidence="3">Methyltransferase</fullName>
    </submittedName>
</protein>
<dbReference type="PATRIC" id="fig|451644.5.peg.6946"/>
<evidence type="ECO:0000256" key="2">
    <source>
        <dbReference type="ARBA" id="ARBA00022679"/>
    </source>
</evidence>
<dbReference type="PANTHER" id="PTHR43619:SF2">
    <property type="entry name" value="S-ADENOSYL-L-METHIONINE-DEPENDENT METHYLTRANSFERASES SUPERFAMILY PROTEIN"/>
    <property type="match status" value="1"/>
</dbReference>
<dbReference type="SUPFAM" id="SSF53335">
    <property type="entry name" value="S-adenosyl-L-methionine-dependent methyltransferases"/>
    <property type="match status" value="1"/>
</dbReference>
<dbReference type="Pfam" id="PF04072">
    <property type="entry name" value="LCM"/>
    <property type="match status" value="1"/>
</dbReference>
<gene>
    <name evidence="3" type="ORF">ACT17_33775</name>
</gene>
<keyword evidence="2 3" id="KW-0808">Transferase</keyword>
<dbReference type="GO" id="GO:0008168">
    <property type="term" value="F:methyltransferase activity"/>
    <property type="evidence" value="ECO:0007669"/>
    <property type="project" value="UniProtKB-KW"/>
</dbReference>
<dbReference type="InterPro" id="IPR029063">
    <property type="entry name" value="SAM-dependent_MTases_sf"/>
</dbReference>
<organism evidence="3 4">
    <name type="scientific">Mycolicibacterium conceptionense</name>
    <dbReference type="NCBI Taxonomy" id="451644"/>
    <lineage>
        <taxon>Bacteria</taxon>
        <taxon>Bacillati</taxon>
        <taxon>Actinomycetota</taxon>
        <taxon>Actinomycetes</taxon>
        <taxon>Mycobacteriales</taxon>
        <taxon>Mycobacteriaceae</taxon>
        <taxon>Mycolicibacterium</taxon>
    </lineage>
</organism>
<accession>A0A0J8TWE8</accession>
<dbReference type="EMBL" id="LFOD01000075">
    <property type="protein sequence ID" value="KMV13728.1"/>
    <property type="molecule type" value="Genomic_DNA"/>
</dbReference>
<evidence type="ECO:0000256" key="1">
    <source>
        <dbReference type="ARBA" id="ARBA00022603"/>
    </source>
</evidence>
<keyword evidence="1 3" id="KW-0489">Methyltransferase</keyword>
<dbReference type="InterPro" id="IPR007213">
    <property type="entry name" value="Ppm1/Ppm2/Tcmp"/>
</dbReference>
<evidence type="ECO:0000313" key="4">
    <source>
        <dbReference type="Proteomes" id="UP000037594"/>
    </source>
</evidence>
<comment type="caution">
    <text evidence="3">The sequence shown here is derived from an EMBL/GenBank/DDBJ whole genome shotgun (WGS) entry which is preliminary data.</text>
</comment>
<evidence type="ECO:0000313" key="3">
    <source>
        <dbReference type="EMBL" id="KMV13728.1"/>
    </source>
</evidence>